<feature type="transmembrane region" description="Helical" evidence="5">
    <location>
        <begin position="78"/>
        <end position="98"/>
    </location>
</feature>
<comment type="subcellular location">
    <subcellularLocation>
        <location evidence="1">Membrane</location>
        <topology evidence="1">Multi-pass membrane protein</topology>
    </subcellularLocation>
</comment>
<keyword evidence="8" id="KW-1185">Reference proteome</keyword>
<proteinExistence type="predicted"/>
<dbReference type="PANTHER" id="PTHR37422:SF23">
    <property type="entry name" value="TEICHURONIC ACID BIOSYNTHESIS PROTEIN TUAE"/>
    <property type="match status" value="1"/>
</dbReference>
<dbReference type="HOGENOM" id="CLU_586134_0_0_6"/>
<evidence type="ECO:0000256" key="5">
    <source>
        <dbReference type="SAM" id="Phobius"/>
    </source>
</evidence>
<evidence type="ECO:0000259" key="6">
    <source>
        <dbReference type="Pfam" id="PF04932"/>
    </source>
</evidence>
<organism evidence="7 8">
    <name type="scientific">Aliivibrio wodanis</name>
    <dbReference type="NCBI Taxonomy" id="80852"/>
    <lineage>
        <taxon>Bacteria</taxon>
        <taxon>Pseudomonadati</taxon>
        <taxon>Pseudomonadota</taxon>
        <taxon>Gammaproteobacteria</taxon>
        <taxon>Vibrionales</taxon>
        <taxon>Vibrionaceae</taxon>
        <taxon>Aliivibrio</taxon>
    </lineage>
</organism>
<protein>
    <submittedName>
        <fullName evidence="7">O-antigen polymerase</fullName>
    </submittedName>
</protein>
<keyword evidence="2 5" id="KW-0812">Transmembrane</keyword>
<dbReference type="OrthoDB" id="871774at2"/>
<reference evidence="8" key="1">
    <citation type="submission" date="2014-09" db="EMBL/GenBank/DDBJ databases">
        <authorList>
            <person name="Hjerde E."/>
        </authorList>
    </citation>
    <scope>NUCLEOTIDE SEQUENCE [LARGE SCALE GENOMIC DNA]</scope>
    <source>
        <strain evidence="8">06/09/139</strain>
    </source>
</reference>
<dbReference type="Pfam" id="PF04932">
    <property type="entry name" value="Wzy_C"/>
    <property type="match status" value="1"/>
</dbReference>
<sequence>MNNTPLQSTPLQWFTAVTCSLFAGVLWRLFPHPALIVVLGLLPLAVLYILNRPFLMVLFFVIFSFFRIHEVFPQLYSLKIPLLLSLGSLAALGWQVGITKKIKLFWCKEFTLLTCFLVLIIIGIALASNRPIALDYFKSIYWKIILMTFAIAVLVRSPQQLAFTLKAITISGVLVGIVAIQNKLGGIGLVEGSRVTIGREFGSMLGDPNDLALVLMFPTSFAVGLLVTHQLPWYQRMIGVVSIPILFWAVMATQSRGGLLGMIAVFGIYGLQRIKSKALLIAIGVLAGAILFIVAGISDRSSGGAAEEGVDASAMGRIYAWEAAFKMALSHPFTGVGLDNFLANYFYYSPHWDGLNHAVHSTWFGVLAETGFLGFIVFISLIVVLIKNANRTLKAVTLVQDKIDPAIYTSAQAVFAGLIGTIISGTFLTQGFNWPIYILAALVVAVGKTSEIALNELNTPPPK</sequence>
<feature type="transmembrane region" description="Helical" evidence="5">
    <location>
        <begin position="110"/>
        <end position="128"/>
    </location>
</feature>
<dbReference type="AlphaFoldDB" id="A0A090IBB2"/>
<gene>
    <name evidence="7" type="ORF">AWOD_II_1192</name>
</gene>
<evidence type="ECO:0000313" key="8">
    <source>
        <dbReference type="Proteomes" id="UP000032427"/>
    </source>
</evidence>
<feature type="transmembrane region" description="Helical" evidence="5">
    <location>
        <begin position="140"/>
        <end position="156"/>
    </location>
</feature>
<evidence type="ECO:0000256" key="1">
    <source>
        <dbReference type="ARBA" id="ARBA00004141"/>
    </source>
</evidence>
<dbReference type="KEGG" id="awd:AWOD_II_1192"/>
<dbReference type="STRING" id="80852.AWOD_II_1192"/>
<evidence type="ECO:0000256" key="4">
    <source>
        <dbReference type="ARBA" id="ARBA00023136"/>
    </source>
</evidence>
<dbReference type="PANTHER" id="PTHR37422">
    <property type="entry name" value="TEICHURONIC ACID BIOSYNTHESIS PROTEIN TUAE"/>
    <property type="match status" value="1"/>
</dbReference>
<dbReference type="GO" id="GO:0016020">
    <property type="term" value="C:membrane"/>
    <property type="evidence" value="ECO:0007669"/>
    <property type="project" value="UniProtKB-SubCell"/>
</dbReference>
<keyword evidence="4 5" id="KW-0472">Membrane</keyword>
<dbReference type="GeneID" id="28543450"/>
<feature type="transmembrane region" description="Helical" evidence="5">
    <location>
        <begin position="278"/>
        <end position="297"/>
    </location>
</feature>
<feature type="transmembrane region" description="Helical" evidence="5">
    <location>
        <begin position="36"/>
        <end position="66"/>
    </location>
</feature>
<feature type="domain" description="O-antigen ligase-related" evidence="6">
    <location>
        <begin position="245"/>
        <end position="379"/>
    </location>
</feature>
<keyword evidence="3 5" id="KW-1133">Transmembrane helix</keyword>
<evidence type="ECO:0000256" key="2">
    <source>
        <dbReference type="ARBA" id="ARBA00022692"/>
    </source>
</evidence>
<evidence type="ECO:0000256" key="3">
    <source>
        <dbReference type="ARBA" id="ARBA00022989"/>
    </source>
</evidence>
<dbReference type="InterPro" id="IPR007016">
    <property type="entry name" value="O-antigen_ligase-rel_domated"/>
</dbReference>
<feature type="transmembrane region" description="Helical" evidence="5">
    <location>
        <begin position="168"/>
        <end position="190"/>
    </location>
</feature>
<feature type="transmembrane region" description="Helical" evidence="5">
    <location>
        <begin position="245"/>
        <end position="271"/>
    </location>
</feature>
<feature type="transmembrane region" description="Helical" evidence="5">
    <location>
        <begin position="407"/>
        <end position="428"/>
    </location>
</feature>
<dbReference type="InterPro" id="IPR051533">
    <property type="entry name" value="WaaL-like"/>
</dbReference>
<feature type="transmembrane region" description="Helical" evidence="5">
    <location>
        <begin position="363"/>
        <end position="386"/>
    </location>
</feature>
<feature type="transmembrane region" description="Helical" evidence="5">
    <location>
        <begin position="211"/>
        <end position="233"/>
    </location>
</feature>
<feature type="transmembrane region" description="Helical" evidence="5">
    <location>
        <begin position="12"/>
        <end position="30"/>
    </location>
</feature>
<name>A0A090IBB2_9GAMM</name>
<dbReference type="EMBL" id="LN554847">
    <property type="protein sequence ID" value="CED57807.1"/>
    <property type="molecule type" value="Genomic_DNA"/>
</dbReference>
<accession>A0A090IBB2</accession>
<dbReference type="Proteomes" id="UP000032427">
    <property type="component" value="Chromosome 2"/>
</dbReference>
<evidence type="ECO:0000313" key="7">
    <source>
        <dbReference type="EMBL" id="CED57807.1"/>
    </source>
</evidence>
<dbReference type="PATRIC" id="fig|80852.17.peg.3998"/>